<dbReference type="PANTHER" id="PTHR30273:SF2">
    <property type="entry name" value="PROTEIN FECR"/>
    <property type="match status" value="1"/>
</dbReference>
<evidence type="ECO:0000313" key="4">
    <source>
        <dbReference type="EMBL" id="CAG4992341.1"/>
    </source>
</evidence>
<dbReference type="RefSeq" id="WP_215237647.1">
    <property type="nucleotide sequence ID" value="NZ_CAJRAF010000001.1"/>
</dbReference>
<dbReference type="Pfam" id="PF16344">
    <property type="entry name" value="FecR_C"/>
    <property type="match status" value="1"/>
</dbReference>
<feature type="domain" description="FecR protein" evidence="2">
    <location>
        <begin position="121"/>
        <end position="212"/>
    </location>
</feature>
<protein>
    <recommendedName>
        <fullName evidence="6">FecR family protein</fullName>
    </recommendedName>
</protein>
<keyword evidence="1" id="KW-1133">Transmembrane helix</keyword>
<evidence type="ECO:0000313" key="5">
    <source>
        <dbReference type="Proteomes" id="UP000680038"/>
    </source>
</evidence>
<keyword evidence="1" id="KW-0812">Transmembrane</keyword>
<evidence type="ECO:0000259" key="3">
    <source>
        <dbReference type="Pfam" id="PF16344"/>
    </source>
</evidence>
<dbReference type="Proteomes" id="UP000680038">
    <property type="component" value="Unassembled WGS sequence"/>
</dbReference>
<gene>
    <name evidence="4" type="ORF">DYBT9275_00943</name>
</gene>
<feature type="transmembrane region" description="Helical" evidence="1">
    <location>
        <begin position="92"/>
        <end position="113"/>
    </location>
</feature>
<dbReference type="InterPro" id="IPR032508">
    <property type="entry name" value="FecR_C"/>
</dbReference>
<dbReference type="GO" id="GO:0016989">
    <property type="term" value="F:sigma factor antagonist activity"/>
    <property type="evidence" value="ECO:0007669"/>
    <property type="project" value="TreeGrafter"/>
</dbReference>
<dbReference type="PANTHER" id="PTHR30273">
    <property type="entry name" value="PERIPLASMIC SIGNAL SENSOR AND SIGMA FACTOR ACTIVATOR FECR-RELATED"/>
    <property type="match status" value="1"/>
</dbReference>
<dbReference type="InterPro" id="IPR006860">
    <property type="entry name" value="FecR"/>
</dbReference>
<dbReference type="PIRSF" id="PIRSF018266">
    <property type="entry name" value="FecR"/>
    <property type="match status" value="1"/>
</dbReference>
<sequence>MASKIYIQSLLKKFVENRCSKEEQTELFNFLNTPEGQYFLRESMDVEWDAVEQINQDLDPAVSQRILNKLHESVAESERKWNRRWFADNARVWRVAASLIGFLIVFGLGQQLYGKFKTYHYATEKGQRRTIILPDGSRVSLNNNSALTFNSGWNSRNVTLSGEAYFDVSHDKEKPFFVETSEIEIKVLGTAFNVNAYQSNKTVETMLIRGRVLIKDISKGEEGGGELVLSPNEVAFFDRKQSTMTKTSQAASELKFWHRGNLVFEDEPLHVIIPELEKWFDTRISIDAQSRNCRFSLNIDRETLPEVMKLFEVSSGAKLEFKKKEVRLSGALCH</sequence>
<dbReference type="Gene3D" id="2.60.120.1440">
    <property type="match status" value="1"/>
</dbReference>
<evidence type="ECO:0000256" key="1">
    <source>
        <dbReference type="SAM" id="Phobius"/>
    </source>
</evidence>
<dbReference type="EMBL" id="CAJRAF010000001">
    <property type="protein sequence ID" value="CAG4992341.1"/>
    <property type="molecule type" value="Genomic_DNA"/>
</dbReference>
<name>A0A916J8W8_9BACT</name>
<dbReference type="InterPro" id="IPR012373">
    <property type="entry name" value="Ferrdict_sens_TM"/>
</dbReference>
<proteinExistence type="predicted"/>
<keyword evidence="5" id="KW-1185">Reference proteome</keyword>
<dbReference type="Gene3D" id="3.55.50.30">
    <property type="match status" value="1"/>
</dbReference>
<keyword evidence="1" id="KW-0472">Membrane</keyword>
<organism evidence="4 5">
    <name type="scientific">Dyadobacter helix</name>
    <dbReference type="NCBI Taxonomy" id="2822344"/>
    <lineage>
        <taxon>Bacteria</taxon>
        <taxon>Pseudomonadati</taxon>
        <taxon>Bacteroidota</taxon>
        <taxon>Cytophagia</taxon>
        <taxon>Cytophagales</taxon>
        <taxon>Spirosomataceae</taxon>
        <taxon>Dyadobacter</taxon>
    </lineage>
</organism>
<accession>A0A916J8W8</accession>
<comment type="caution">
    <text evidence="4">The sequence shown here is derived from an EMBL/GenBank/DDBJ whole genome shotgun (WGS) entry which is preliminary data.</text>
</comment>
<dbReference type="Pfam" id="PF04773">
    <property type="entry name" value="FecR"/>
    <property type="match status" value="1"/>
</dbReference>
<feature type="domain" description="Protein FecR C-terminal" evidence="3">
    <location>
        <begin position="262"/>
        <end position="326"/>
    </location>
</feature>
<dbReference type="AlphaFoldDB" id="A0A916J8W8"/>
<reference evidence="4" key="1">
    <citation type="submission" date="2021-04" db="EMBL/GenBank/DDBJ databases">
        <authorList>
            <person name="Rodrigo-Torres L."/>
            <person name="Arahal R. D."/>
            <person name="Lucena T."/>
        </authorList>
    </citation>
    <scope>NUCLEOTIDE SEQUENCE</scope>
    <source>
        <strain evidence="4">CECT 9275</strain>
    </source>
</reference>
<evidence type="ECO:0008006" key="6">
    <source>
        <dbReference type="Google" id="ProtNLM"/>
    </source>
</evidence>
<evidence type="ECO:0000259" key="2">
    <source>
        <dbReference type="Pfam" id="PF04773"/>
    </source>
</evidence>